<feature type="compositionally biased region" description="Low complexity" evidence="1">
    <location>
        <begin position="65"/>
        <end position="76"/>
    </location>
</feature>
<feature type="region of interest" description="Disordered" evidence="1">
    <location>
        <begin position="1"/>
        <end position="94"/>
    </location>
</feature>
<name>A0A7S4VYA4_9DINO</name>
<dbReference type="AlphaFoldDB" id="A0A7S4VYA4"/>
<dbReference type="InterPro" id="IPR029044">
    <property type="entry name" value="Nucleotide-diphossugar_trans"/>
</dbReference>
<dbReference type="InterPro" id="IPR001173">
    <property type="entry name" value="Glyco_trans_2-like"/>
</dbReference>
<organism evidence="3">
    <name type="scientific">Alexandrium monilatum</name>
    <dbReference type="NCBI Taxonomy" id="311494"/>
    <lineage>
        <taxon>Eukaryota</taxon>
        <taxon>Sar</taxon>
        <taxon>Alveolata</taxon>
        <taxon>Dinophyceae</taxon>
        <taxon>Gonyaulacales</taxon>
        <taxon>Pyrocystaceae</taxon>
        <taxon>Alexandrium</taxon>
    </lineage>
</organism>
<protein>
    <recommendedName>
        <fullName evidence="2">Glycosyltransferase 2-like domain-containing protein</fullName>
    </recommendedName>
</protein>
<reference evidence="3" key="1">
    <citation type="submission" date="2021-01" db="EMBL/GenBank/DDBJ databases">
        <authorList>
            <person name="Corre E."/>
            <person name="Pelletier E."/>
            <person name="Niang G."/>
            <person name="Scheremetjew M."/>
            <person name="Finn R."/>
            <person name="Kale V."/>
            <person name="Holt S."/>
            <person name="Cochrane G."/>
            <person name="Meng A."/>
            <person name="Brown T."/>
            <person name="Cohen L."/>
        </authorList>
    </citation>
    <scope>NUCLEOTIDE SEQUENCE</scope>
    <source>
        <strain evidence="3">CCMP3105</strain>
    </source>
</reference>
<dbReference type="SUPFAM" id="SSF53448">
    <property type="entry name" value="Nucleotide-diphospho-sugar transferases"/>
    <property type="match status" value="1"/>
</dbReference>
<dbReference type="CDD" id="cd00761">
    <property type="entry name" value="Glyco_tranf_GTA_type"/>
    <property type="match status" value="1"/>
</dbReference>
<proteinExistence type="predicted"/>
<sequence length="702" mass="79294">MTLGFDFDQLDEDDGTAQIQADSPAELEPELPRSERTPLPGVVQRGASGRPRGLCLRCQGCRGWAPSSSSTASPPESRVDEDVDRPSEQADAGDGEACLEARGQCLPSLCGALPTFDGRRFTWPSYFDRSLRSETGSWGEHRPCARCGCPESDHEDVQAKFQRFLTERGSIPLAALRWSQVEIALWGDTEGLFWPGGRRSYCADEQKPGVLVSVICPTTSSRSCFHPFLWHCFTKQEHSPRELVVIDTSEGEPSAFLEEKARSDSRLLYKHFRVPEKKWCIGLKRNLACYYAAGQVIAHFDDDDMYSPVYISVMLKCLRDPREAFVMRHMTSNSSAWELHEMFHALNLEDTPQGPQQVKRSEEALFWTYAIAQDWGAACAKLCSWFSFTLEERSWCHCDQTDSDVPFTKDTRQGIYGWGFSLVYLRTAWQASPFLHIGLGEDLDFVQSFRRLGLPLVLVPDRKGICAHCQHLENISGTCVKGGSRGVTPSALLYSPLASVLSWYEMTAQGFTNYQKSQKDGAAGKVAAPVLLLPDDAEAGRAKRDAVRTLEREKTLESLDWVPGMKWTVEAVVAMQEELLRGFLDEQFQLRLHEVWKEFHGQPRQQEVERRSMCFEVQGPVLIRYGFEYSYRGLFQSSQDCRLPDEKVGLRDYLMQWLTHPGHKAWPFLWHQLAALRSDRSLGALRAAIGVVFEATQGDGQR</sequence>
<dbReference type="Gene3D" id="3.90.550.10">
    <property type="entry name" value="Spore Coat Polysaccharide Biosynthesis Protein SpsA, Chain A"/>
    <property type="match status" value="1"/>
</dbReference>
<dbReference type="Pfam" id="PF00535">
    <property type="entry name" value="Glycos_transf_2"/>
    <property type="match status" value="1"/>
</dbReference>
<evidence type="ECO:0000256" key="1">
    <source>
        <dbReference type="SAM" id="MobiDB-lite"/>
    </source>
</evidence>
<feature type="compositionally biased region" description="Basic and acidic residues" evidence="1">
    <location>
        <begin position="77"/>
        <end position="88"/>
    </location>
</feature>
<gene>
    <name evidence="3" type="ORF">AMON00008_LOCUS58166</name>
</gene>
<feature type="domain" description="Glycosyltransferase 2-like" evidence="2">
    <location>
        <begin position="231"/>
        <end position="338"/>
    </location>
</feature>
<accession>A0A7S4VYA4</accession>
<dbReference type="EMBL" id="HBNR01081356">
    <property type="protein sequence ID" value="CAE4658473.1"/>
    <property type="molecule type" value="Transcribed_RNA"/>
</dbReference>
<evidence type="ECO:0000259" key="2">
    <source>
        <dbReference type="Pfam" id="PF00535"/>
    </source>
</evidence>
<evidence type="ECO:0000313" key="3">
    <source>
        <dbReference type="EMBL" id="CAE4658473.1"/>
    </source>
</evidence>